<dbReference type="InterPro" id="IPR040442">
    <property type="entry name" value="Pyrv_kinase-like_dom_sf"/>
</dbReference>
<dbReference type="InterPro" id="IPR039556">
    <property type="entry name" value="ICL/PEPM"/>
</dbReference>
<dbReference type="GO" id="GO:0016829">
    <property type="term" value="F:lyase activity"/>
    <property type="evidence" value="ECO:0007669"/>
    <property type="project" value="UniProtKB-KW"/>
</dbReference>
<keyword evidence="3" id="KW-1185">Reference proteome</keyword>
<dbReference type="Gene3D" id="3.20.20.60">
    <property type="entry name" value="Phosphoenolpyruvate-binding domains"/>
    <property type="match status" value="1"/>
</dbReference>
<reference evidence="2 3" key="1">
    <citation type="submission" date="2020-11" db="EMBL/GenBank/DDBJ databases">
        <title>Taxonomic investigation of Rahnella spp.</title>
        <authorList>
            <person name="Lee S.D."/>
        </authorList>
    </citation>
    <scope>NUCLEOTIDE SEQUENCE [LARGE SCALE GENOMIC DNA]</scope>
    <source>
        <strain evidence="2 3">SAP-10</strain>
    </source>
</reference>
<proteinExistence type="predicted"/>
<dbReference type="RefSeq" id="WP_195817604.1">
    <property type="nucleotide sequence ID" value="NZ_CP089919.1"/>
</dbReference>
<keyword evidence="2" id="KW-0456">Lyase</keyword>
<accession>A0ABS0DYB7</accession>
<gene>
    <name evidence="2" type="ORF">IV431_16280</name>
</gene>
<dbReference type="EMBL" id="JADOBH010000003">
    <property type="protein sequence ID" value="MBF7957113.1"/>
    <property type="molecule type" value="Genomic_DNA"/>
</dbReference>
<dbReference type="PANTHER" id="PTHR42905">
    <property type="entry name" value="PHOSPHOENOLPYRUVATE CARBOXYLASE"/>
    <property type="match status" value="1"/>
</dbReference>
<dbReference type="Proteomes" id="UP000600307">
    <property type="component" value="Unassembled WGS sequence"/>
</dbReference>
<keyword evidence="1" id="KW-0479">Metal-binding</keyword>
<evidence type="ECO:0000313" key="2">
    <source>
        <dbReference type="EMBL" id="MBF7957113.1"/>
    </source>
</evidence>
<dbReference type="InterPro" id="IPR015813">
    <property type="entry name" value="Pyrv/PenolPyrv_kinase-like_dom"/>
</dbReference>
<name>A0ABS0DYB7_9GAMM</name>
<dbReference type="CDD" id="cd00377">
    <property type="entry name" value="ICL_PEPM"/>
    <property type="match status" value="1"/>
</dbReference>
<evidence type="ECO:0000313" key="3">
    <source>
        <dbReference type="Proteomes" id="UP000600307"/>
    </source>
</evidence>
<dbReference type="Pfam" id="PF13714">
    <property type="entry name" value="PEP_mutase"/>
    <property type="match status" value="1"/>
</dbReference>
<sequence>MSHQSQAVAFSDLHQKYNPVVLYNIWDAGSALAVEQAGAKAIATGSWSCAAAQGYQDGEAMPFASLLHTVQRIASVISLPLTVDFETGYGADRRDNLAALLQSGVVGINVEDQQLGLSALNDVREQCGILHSLRQVAEAHGISLFMNARTDVFLQQPDATQHPALMAEAKKRLAAYQDAGASGFFVPGLSDVGLIAELCDVSALPVNVMASSLTPPLAELTAAGISRLSYGPYPYIGLMETLKQQARALY</sequence>
<evidence type="ECO:0000256" key="1">
    <source>
        <dbReference type="ARBA" id="ARBA00022723"/>
    </source>
</evidence>
<protein>
    <submittedName>
        <fullName evidence="2">Isocitrate lyase/phosphoenolpyruvate mutase family protein</fullName>
    </submittedName>
</protein>
<comment type="caution">
    <text evidence="2">The sequence shown here is derived from an EMBL/GenBank/DDBJ whole genome shotgun (WGS) entry which is preliminary data.</text>
</comment>
<dbReference type="PANTHER" id="PTHR42905:SF16">
    <property type="entry name" value="CARBOXYPHOSPHONOENOLPYRUVATE PHOSPHONOMUTASE-LIKE PROTEIN (AFU_ORTHOLOGUE AFUA_5G07230)"/>
    <property type="match status" value="1"/>
</dbReference>
<dbReference type="SUPFAM" id="SSF51621">
    <property type="entry name" value="Phosphoenolpyruvate/pyruvate domain"/>
    <property type="match status" value="1"/>
</dbReference>
<organism evidence="2 3">
    <name type="scientific">Rahnella victoriana</name>
    <dbReference type="NCBI Taxonomy" id="1510570"/>
    <lineage>
        <taxon>Bacteria</taxon>
        <taxon>Pseudomonadati</taxon>
        <taxon>Pseudomonadota</taxon>
        <taxon>Gammaproteobacteria</taxon>
        <taxon>Enterobacterales</taxon>
        <taxon>Yersiniaceae</taxon>
        <taxon>Rahnella</taxon>
    </lineage>
</organism>